<gene>
    <name evidence="3" type="ORF">ABW02_13475</name>
</gene>
<dbReference type="GO" id="GO:0016787">
    <property type="term" value="F:hydrolase activity"/>
    <property type="evidence" value="ECO:0007669"/>
    <property type="project" value="UniProtKB-KW"/>
</dbReference>
<keyword evidence="4" id="KW-1185">Reference proteome</keyword>
<dbReference type="InterPro" id="IPR029058">
    <property type="entry name" value="AB_hydrolase_fold"/>
</dbReference>
<evidence type="ECO:0000313" key="4">
    <source>
        <dbReference type="Proteomes" id="UP000036045"/>
    </source>
</evidence>
<dbReference type="Proteomes" id="UP000036045">
    <property type="component" value="Unassembled WGS sequence"/>
</dbReference>
<organism evidence="3 4">
    <name type="scientific">Niallia circulans</name>
    <name type="common">Bacillus circulans</name>
    <dbReference type="NCBI Taxonomy" id="1397"/>
    <lineage>
        <taxon>Bacteria</taxon>
        <taxon>Bacillati</taxon>
        <taxon>Bacillota</taxon>
        <taxon>Bacilli</taxon>
        <taxon>Bacillales</taxon>
        <taxon>Bacillaceae</taxon>
        <taxon>Niallia</taxon>
    </lineage>
</organism>
<dbReference type="RefSeq" id="WP_047942733.1">
    <property type="nucleotide sequence ID" value="NZ_JABRVO010000137.1"/>
</dbReference>
<accession>A0A0J1IIS7</accession>
<keyword evidence="1" id="KW-0378">Hydrolase</keyword>
<dbReference type="EMBL" id="LDPH01000012">
    <property type="protein sequence ID" value="KLV25842.1"/>
    <property type="molecule type" value="Genomic_DNA"/>
</dbReference>
<proteinExistence type="predicted"/>
<dbReference type="OrthoDB" id="9775557at2"/>
<dbReference type="Gene3D" id="3.40.50.1820">
    <property type="entry name" value="alpha/beta hydrolase"/>
    <property type="match status" value="1"/>
</dbReference>
<dbReference type="AlphaFoldDB" id="A0A0J1IIS7"/>
<comment type="caution">
    <text evidence="3">The sequence shown here is derived from an EMBL/GenBank/DDBJ whole genome shotgun (WGS) entry which is preliminary data.</text>
</comment>
<dbReference type="InterPro" id="IPR050266">
    <property type="entry name" value="AB_hydrolase_sf"/>
</dbReference>
<dbReference type="GO" id="GO:0016020">
    <property type="term" value="C:membrane"/>
    <property type="evidence" value="ECO:0007669"/>
    <property type="project" value="TreeGrafter"/>
</dbReference>
<dbReference type="InterPro" id="IPR000073">
    <property type="entry name" value="AB_hydrolase_1"/>
</dbReference>
<reference evidence="3 4" key="1">
    <citation type="submission" date="2015-05" db="EMBL/GenBank/DDBJ databases">
        <title>Whole genome sequence and identification of bacterial endophytes from Costus igneus.</title>
        <authorList>
            <person name="Lee Y.P."/>
            <person name="Gan H.M."/>
            <person name="Eng W."/>
            <person name="Wheatley M.S."/>
            <person name="Caraballo A."/>
            <person name="Polter S."/>
            <person name="Savka M.A."/>
            <person name="Hudson A.O."/>
        </authorList>
    </citation>
    <scope>NUCLEOTIDE SEQUENCE [LARGE SCALE GENOMIC DNA]</scope>
    <source>
        <strain evidence="3 4">RIT379</strain>
    </source>
</reference>
<dbReference type="PATRIC" id="fig|1397.4.peg.828"/>
<evidence type="ECO:0000313" key="3">
    <source>
        <dbReference type="EMBL" id="KLV25842.1"/>
    </source>
</evidence>
<sequence length="277" mass="32032">MKRYIINDGEINVHITEWGSENKPVIFCLHGLGSTSLSFIEIAEEIKNDYRIFSIDAPGHGKTDGFNRVERYEMPALAKWLENIIGILKIEKFYFLSHSWGSFVSLFYILNYPKKVLGTILIDGGYQTKRRNSTSIEEEIEYYEKDFEEYVGTWEKFLDVAVFGDSRRTPLLMTAAKDLALVKDGKYYWHARGKTAGNIIKGMYKDEAEDIYEKLPNNLNILLLRATLPKSQDTYRDITSGIFAQKTGATVNLVPNISHMLHWDNPEVVIKEIRERW</sequence>
<evidence type="ECO:0000256" key="1">
    <source>
        <dbReference type="ARBA" id="ARBA00022801"/>
    </source>
</evidence>
<protein>
    <submittedName>
        <fullName evidence="3">Lipase</fullName>
    </submittedName>
</protein>
<dbReference type="SUPFAM" id="SSF53474">
    <property type="entry name" value="alpha/beta-Hydrolases"/>
    <property type="match status" value="1"/>
</dbReference>
<evidence type="ECO:0000259" key="2">
    <source>
        <dbReference type="Pfam" id="PF00561"/>
    </source>
</evidence>
<name>A0A0J1IIS7_NIACI</name>
<dbReference type="Pfam" id="PF00561">
    <property type="entry name" value="Abhydrolase_1"/>
    <property type="match status" value="1"/>
</dbReference>
<feature type="domain" description="AB hydrolase-1" evidence="2">
    <location>
        <begin position="24"/>
        <end position="153"/>
    </location>
</feature>
<dbReference type="PANTHER" id="PTHR43798:SF31">
    <property type="entry name" value="AB HYDROLASE SUPERFAMILY PROTEIN YCLE"/>
    <property type="match status" value="1"/>
</dbReference>
<dbReference type="PANTHER" id="PTHR43798">
    <property type="entry name" value="MONOACYLGLYCEROL LIPASE"/>
    <property type="match status" value="1"/>
</dbReference>